<proteinExistence type="evidence at transcript level"/>
<reference evidence="1" key="1">
    <citation type="journal article" date="2009" name="PLoS Genet.">
        <title>Sequencing, mapping, and analysis of 27,455 maize full-length cDNAs.</title>
        <authorList>
            <person name="Soderlund C."/>
            <person name="Descour A."/>
            <person name="Kudrna D."/>
            <person name="Bomhoff M."/>
            <person name="Boyd L."/>
            <person name="Currie J."/>
            <person name="Angelova A."/>
            <person name="Collura K."/>
            <person name="Wissotski M."/>
            <person name="Ashley E."/>
            <person name="Morrow D."/>
            <person name="Fernandes J."/>
            <person name="Walbot V."/>
            <person name="Yu Y."/>
        </authorList>
    </citation>
    <scope>NUCLEOTIDE SEQUENCE</scope>
    <source>
        <strain evidence="1">B73</strain>
    </source>
</reference>
<evidence type="ECO:0000313" key="1">
    <source>
        <dbReference type="EMBL" id="ACL53244.1"/>
    </source>
</evidence>
<protein>
    <submittedName>
        <fullName evidence="1">Uncharacterized protein</fullName>
    </submittedName>
</protein>
<organism evidence="1">
    <name type="scientific">Zea mays</name>
    <name type="common">Maize</name>
    <dbReference type="NCBI Taxonomy" id="4577"/>
    <lineage>
        <taxon>Eukaryota</taxon>
        <taxon>Viridiplantae</taxon>
        <taxon>Streptophyta</taxon>
        <taxon>Embryophyta</taxon>
        <taxon>Tracheophyta</taxon>
        <taxon>Spermatophyta</taxon>
        <taxon>Magnoliopsida</taxon>
        <taxon>Liliopsida</taxon>
        <taxon>Poales</taxon>
        <taxon>Poaceae</taxon>
        <taxon>PACMAD clade</taxon>
        <taxon>Panicoideae</taxon>
        <taxon>Andropogonodae</taxon>
        <taxon>Andropogoneae</taxon>
        <taxon>Tripsacinae</taxon>
        <taxon>Zea</taxon>
    </lineage>
</organism>
<reference evidence="1" key="2">
    <citation type="submission" date="2012-06" db="EMBL/GenBank/DDBJ databases">
        <authorList>
            <person name="Yu Y."/>
            <person name="Currie J."/>
            <person name="Lomeli R."/>
            <person name="Angelova A."/>
            <person name="Collura K."/>
            <person name="Wissotski M."/>
            <person name="Campos D."/>
            <person name="Kudrna D."/>
            <person name="Golser W."/>
            <person name="Ashely E."/>
            <person name="Descour A."/>
            <person name="Fernandes J."/>
            <person name="Soderlund C."/>
            <person name="Walbot V."/>
        </authorList>
    </citation>
    <scope>NUCLEOTIDE SEQUENCE</scope>
    <source>
        <strain evidence="1">B73</strain>
    </source>
</reference>
<dbReference type="EMBL" id="BT054637">
    <property type="protein sequence ID" value="ACL53244.1"/>
    <property type="molecule type" value="mRNA"/>
</dbReference>
<accession>B7ZZ95</accession>
<dbReference type="AlphaFoldDB" id="B7ZZ95"/>
<name>B7ZZ95_MAIZE</name>
<sequence>MCHSNCLVSLCYIITAPDCFCPVHNQHLISGPSIFLGTSHRKVTPTIYQVPTHT</sequence>